<keyword evidence="2" id="KW-1185">Reference proteome</keyword>
<dbReference type="Proteomes" id="UP000805193">
    <property type="component" value="Unassembled WGS sequence"/>
</dbReference>
<accession>A0AC60QYL8</accession>
<proteinExistence type="predicted"/>
<feature type="non-terminal residue" evidence="1">
    <location>
        <position position="1"/>
    </location>
</feature>
<evidence type="ECO:0000313" key="2">
    <source>
        <dbReference type="Proteomes" id="UP000805193"/>
    </source>
</evidence>
<organism evidence="1 2">
    <name type="scientific">Ixodes persulcatus</name>
    <name type="common">Taiga tick</name>
    <dbReference type="NCBI Taxonomy" id="34615"/>
    <lineage>
        <taxon>Eukaryota</taxon>
        <taxon>Metazoa</taxon>
        <taxon>Ecdysozoa</taxon>
        <taxon>Arthropoda</taxon>
        <taxon>Chelicerata</taxon>
        <taxon>Arachnida</taxon>
        <taxon>Acari</taxon>
        <taxon>Parasitiformes</taxon>
        <taxon>Ixodida</taxon>
        <taxon>Ixodoidea</taxon>
        <taxon>Ixodidae</taxon>
        <taxon>Ixodinae</taxon>
        <taxon>Ixodes</taxon>
    </lineage>
</organism>
<reference evidence="1 2" key="1">
    <citation type="journal article" date="2020" name="Cell">
        <title>Large-Scale Comparative Analyses of Tick Genomes Elucidate Their Genetic Diversity and Vector Capacities.</title>
        <authorList>
            <consortium name="Tick Genome and Microbiome Consortium (TIGMIC)"/>
            <person name="Jia N."/>
            <person name="Wang J."/>
            <person name="Shi W."/>
            <person name="Du L."/>
            <person name="Sun Y."/>
            <person name="Zhan W."/>
            <person name="Jiang J.F."/>
            <person name="Wang Q."/>
            <person name="Zhang B."/>
            <person name="Ji P."/>
            <person name="Bell-Sakyi L."/>
            <person name="Cui X.M."/>
            <person name="Yuan T.T."/>
            <person name="Jiang B.G."/>
            <person name="Yang W.F."/>
            <person name="Lam T.T."/>
            <person name="Chang Q.C."/>
            <person name="Ding S.J."/>
            <person name="Wang X.J."/>
            <person name="Zhu J.G."/>
            <person name="Ruan X.D."/>
            <person name="Zhao L."/>
            <person name="Wei J.T."/>
            <person name="Ye R.Z."/>
            <person name="Que T.C."/>
            <person name="Du C.H."/>
            <person name="Zhou Y.H."/>
            <person name="Cheng J.X."/>
            <person name="Dai P.F."/>
            <person name="Guo W.B."/>
            <person name="Han X.H."/>
            <person name="Huang E.J."/>
            <person name="Li L.F."/>
            <person name="Wei W."/>
            <person name="Gao Y.C."/>
            <person name="Liu J.Z."/>
            <person name="Shao H.Z."/>
            <person name="Wang X."/>
            <person name="Wang C.C."/>
            <person name="Yang T.C."/>
            <person name="Huo Q.B."/>
            <person name="Li W."/>
            <person name="Chen H.Y."/>
            <person name="Chen S.E."/>
            <person name="Zhou L.G."/>
            <person name="Ni X.B."/>
            <person name="Tian J.H."/>
            <person name="Sheng Y."/>
            <person name="Liu T."/>
            <person name="Pan Y.S."/>
            <person name="Xia L.Y."/>
            <person name="Li J."/>
            <person name="Zhao F."/>
            <person name="Cao W.C."/>
        </authorList>
    </citation>
    <scope>NUCLEOTIDE SEQUENCE [LARGE SCALE GENOMIC DNA]</scope>
    <source>
        <strain evidence="1">Iper-2018</strain>
    </source>
</reference>
<dbReference type="EMBL" id="JABSTQ010001472">
    <property type="protein sequence ID" value="KAG0444790.1"/>
    <property type="molecule type" value="Genomic_DNA"/>
</dbReference>
<protein>
    <submittedName>
        <fullName evidence="1">Uncharacterized protein</fullName>
    </submittedName>
</protein>
<sequence>ASKYLLRQGLSFRGRSDKEGNFYQYLMSREEDNKGFTTWMKLQNEIIGRFGKGVHKTLSSAIPTTNYAITVDGTRVVAGVEQESVCVRYVDENLRPVEVLGAKLLRG</sequence>
<comment type="caution">
    <text evidence="1">The sequence shown here is derived from an EMBL/GenBank/DDBJ whole genome shotgun (WGS) entry which is preliminary data.</text>
</comment>
<evidence type="ECO:0000313" key="1">
    <source>
        <dbReference type="EMBL" id="KAG0444790.1"/>
    </source>
</evidence>
<gene>
    <name evidence="1" type="ORF">HPB47_013375</name>
</gene>
<name>A0AC60QYL8_IXOPE</name>